<gene>
    <name evidence="4" type="ORF">HMPREF9950_0401</name>
</gene>
<organism evidence="4 5">
    <name type="scientific">Streptococcus oralis SK313</name>
    <dbReference type="NCBI Taxonomy" id="1035190"/>
    <lineage>
        <taxon>Bacteria</taxon>
        <taxon>Bacillati</taxon>
        <taxon>Bacillota</taxon>
        <taxon>Bacilli</taxon>
        <taxon>Lactobacillales</taxon>
        <taxon>Streptococcaceae</taxon>
        <taxon>Streptococcus</taxon>
    </lineage>
</organism>
<evidence type="ECO:0000313" key="5">
    <source>
        <dbReference type="Proteomes" id="UP000005621"/>
    </source>
</evidence>
<dbReference type="EMBL" id="AFUU01000004">
    <property type="protein sequence ID" value="EGV01260.1"/>
    <property type="molecule type" value="Genomic_DNA"/>
</dbReference>
<dbReference type="PATRIC" id="fig|1035190.4.peg.1537"/>
<protein>
    <submittedName>
        <fullName evidence="4">Dihydrodipicolinate reductase</fullName>
    </submittedName>
</protein>
<dbReference type="GO" id="GO:0005829">
    <property type="term" value="C:cytosol"/>
    <property type="evidence" value="ECO:0007669"/>
    <property type="project" value="TreeGrafter"/>
</dbReference>
<evidence type="ECO:0000256" key="2">
    <source>
        <dbReference type="ARBA" id="ARBA00023002"/>
    </source>
</evidence>
<name>F9Q460_STROR</name>
<dbReference type="Proteomes" id="UP000005621">
    <property type="component" value="Unassembled WGS sequence"/>
</dbReference>
<comment type="caution">
    <text evidence="4">The sequence shown here is derived from an EMBL/GenBank/DDBJ whole genome shotgun (WGS) entry which is preliminary data.</text>
</comment>
<dbReference type="GO" id="GO:0008839">
    <property type="term" value="F:4-hydroxy-tetrahydrodipicolinate reductase"/>
    <property type="evidence" value="ECO:0007669"/>
    <property type="project" value="InterPro"/>
</dbReference>
<dbReference type="Gene3D" id="3.40.50.720">
    <property type="entry name" value="NAD(P)-binding Rossmann-like Domain"/>
    <property type="match status" value="1"/>
</dbReference>
<keyword evidence="2" id="KW-0560">Oxidoreductase</keyword>
<dbReference type="GO" id="GO:0009089">
    <property type="term" value="P:lysine biosynthetic process via diaminopimelate"/>
    <property type="evidence" value="ECO:0007669"/>
    <property type="project" value="InterPro"/>
</dbReference>
<dbReference type="PANTHER" id="PTHR20836">
    <property type="entry name" value="DIHYDRODIPICOLINATE REDUCTASE"/>
    <property type="match status" value="1"/>
</dbReference>
<evidence type="ECO:0000313" key="4">
    <source>
        <dbReference type="EMBL" id="EGV01260.1"/>
    </source>
</evidence>
<dbReference type="SUPFAM" id="SSF51735">
    <property type="entry name" value="NAD(P)-binding Rossmann-fold domains"/>
    <property type="match status" value="1"/>
</dbReference>
<dbReference type="InterPro" id="IPR023940">
    <property type="entry name" value="DHDPR_bac"/>
</dbReference>
<dbReference type="AlphaFoldDB" id="F9Q460"/>
<proteinExistence type="predicted"/>
<keyword evidence="1" id="KW-0521">NADP</keyword>
<dbReference type="GO" id="GO:0019877">
    <property type="term" value="P:diaminopimelate biosynthetic process"/>
    <property type="evidence" value="ECO:0007669"/>
    <property type="project" value="TreeGrafter"/>
</dbReference>
<dbReference type="PANTHER" id="PTHR20836:SF0">
    <property type="entry name" value="4-HYDROXY-TETRAHYDRODIPICOLINATE REDUCTASE 1, CHLOROPLASTIC-RELATED"/>
    <property type="match status" value="1"/>
</dbReference>
<evidence type="ECO:0000259" key="3">
    <source>
        <dbReference type="Pfam" id="PF01113"/>
    </source>
</evidence>
<reference evidence="4 5" key="1">
    <citation type="submission" date="2011-07" db="EMBL/GenBank/DDBJ databases">
        <authorList>
            <person name="Harkins D.M."/>
            <person name="Madupu R."/>
            <person name="Durkin A.S."/>
            <person name="Torralba M."/>
            <person name="Methe B."/>
            <person name="Sutton G.G."/>
            <person name="Nelson K.E."/>
        </authorList>
    </citation>
    <scope>NUCLEOTIDE SEQUENCE [LARGE SCALE GENOMIC DNA]</scope>
    <source>
        <strain evidence="4 5">SK313</strain>
    </source>
</reference>
<accession>F9Q460</accession>
<dbReference type="Pfam" id="PF01113">
    <property type="entry name" value="DapB_N"/>
    <property type="match status" value="1"/>
</dbReference>
<dbReference type="CDD" id="cd02274">
    <property type="entry name" value="DHDPR_N"/>
    <property type="match status" value="1"/>
</dbReference>
<evidence type="ECO:0000256" key="1">
    <source>
        <dbReference type="ARBA" id="ARBA00022857"/>
    </source>
</evidence>
<dbReference type="InterPro" id="IPR036291">
    <property type="entry name" value="NAD(P)-bd_dom_sf"/>
</dbReference>
<feature type="domain" description="Dihydrodipicolinate reductase N-terminal" evidence="3">
    <location>
        <begin position="3"/>
        <end position="105"/>
    </location>
</feature>
<sequence>MSIRVIIAGFKGKMGQAACQMVLADPDLDLVAVLDPFESESEWQGIPVFNDKADLAGVEADVWVDFTTPAVAYENTRFALENGFAPVVGTTGFTSEEIAELKHFPVNKIWVV</sequence>
<dbReference type="InterPro" id="IPR000846">
    <property type="entry name" value="DapB_N"/>
</dbReference>